<evidence type="ECO:0000313" key="1">
    <source>
        <dbReference type="EMBL" id="MEC5422399.1"/>
    </source>
</evidence>
<organism evidence="1 2">
    <name type="scientific">Virgibacillus tibetensis</name>
    <dbReference type="NCBI Taxonomy" id="3042313"/>
    <lineage>
        <taxon>Bacteria</taxon>
        <taxon>Bacillati</taxon>
        <taxon>Bacillota</taxon>
        <taxon>Bacilli</taxon>
        <taxon>Bacillales</taxon>
        <taxon>Bacillaceae</taxon>
        <taxon>Virgibacillus</taxon>
    </lineage>
</organism>
<keyword evidence="2" id="KW-1185">Reference proteome</keyword>
<comment type="caution">
    <text evidence="1">The sequence shown here is derived from an EMBL/GenBank/DDBJ whole genome shotgun (WGS) entry which is preliminary data.</text>
</comment>
<evidence type="ECO:0000313" key="2">
    <source>
        <dbReference type="Proteomes" id="UP001335737"/>
    </source>
</evidence>
<accession>A0ABU6KAV8</accession>
<reference evidence="1 2" key="1">
    <citation type="journal article" date="2024" name="Int. J. Syst. Evol. Microbiol.">
        <title>Virgibacillus tibetensis sp. nov., isolated from salt lake on the Tibetan Plateau of China.</title>
        <authorList>
            <person name="Phurbu D."/>
            <person name="Liu Z.-X."/>
            <person name="Wang R."/>
            <person name="Zheng Y.-Y."/>
            <person name="Liu H.-C."/>
            <person name="Zhou Y.-G."/>
            <person name="Yu Y.-J."/>
            <person name="Li A.-H."/>
        </authorList>
    </citation>
    <scope>NUCLEOTIDE SEQUENCE [LARGE SCALE GENOMIC DNA]</scope>
    <source>
        <strain evidence="1 2">C22-A2</strain>
    </source>
</reference>
<dbReference type="EMBL" id="JARZFX010000001">
    <property type="protein sequence ID" value="MEC5422399.1"/>
    <property type="molecule type" value="Genomic_DNA"/>
</dbReference>
<protein>
    <submittedName>
        <fullName evidence="1">Uncharacterized protein</fullName>
    </submittedName>
</protein>
<name>A0ABU6KAV8_9BACI</name>
<proteinExistence type="predicted"/>
<dbReference type="Proteomes" id="UP001335737">
    <property type="component" value="Unassembled WGS sequence"/>
</dbReference>
<gene>
    <name evidence="1" type="ORF">QGM71_02700</name>
</gene>
<dbReference type="RefSeq" id="WP_327605964.1">
    <property type="nucleotide sequence ID" value="NZ_JARZFX010000001.1"/>
</dbReference>
<sequence>MSDLKYEHKMRLKFNQYSSRTAYKRLKEGINTNNDHEIYAATGELLLWIMTTDEWHLEHGMEDYIDRRNKNKNGMLLNGMRHAYNMMKHNMGFFQIHQKEGGLKFPVRFPVNFKITVRWVVAGEVLNGTYPNQKQNYIKHLEGKEVIQTFSQVLTFLNVENQKFH</sequence>